<proteinExistence type="predicted"/>
<protein>
    <submittedName>
        <fullName evidence="2">Uncharacterized protein</fullName>
    </submittedName>
</protein>
<feature type="compositionally biased region" description="Polar residues" evidence="1">
    <location>
        <begin position="461"/>
        <end position="470"/>
    </location>
</feature>
<accession>A0A4D6NPT7</accession>
<organism evidence="2 3">
    <name type="scientific">Vigna unguiculata</name>
    <name type="common">Cowpea</name>
    <dbReference type="NCBI Taxonomy" id="3917"/>
    <lineage>
        <taxon>Eukaryota</taxon>
        <taxon>Viridiplantae</taxon>
        <taxon>Streptophyta</taxon>
        <taxon>Embryophyta</taxon>
        <taxon>Tracheophyta</taxon>
        <taxon>Spermatophyta</taxon>
        <taxon>Magnoliopsida</taxon>
        <taxon>eudicotyledons</taxon>
        <taxon>Gunneridae</taxon>
        <taxon>Pentapetalae</taxon>
        <taxon>rosids</taxon>
        <taxon>fabids</taxon>
        <taxon>Fabales</taxon>
        <taxon>Fabaceae</taxon>
        <taxon>Papilionoideae</taxon>
        <taxon>50 kb inversion clade</taxon>
        <taxon>NPAAA clade</taxon>
        <taxon>indigoferoid/millettioid clade</taxon>
        <taxon>Phaseoleae</taxon>
        <taxon>Vigna</taxon>
    </lineage>
</organism>
<reference evidence="2 3" key="1">
    <citation type="submission" date="2019-04" db="EMBL/GenBank/DDBJ databases">
        <title>An improved genome assembly and genetic linkage map for asparagus bean, Vigna unguiculata ssp. sesquipedialis.</title>
        <authorList>
            <person name="Xia Q."/>
            <person name="Zhang R."/>
            <person name="Dong Y."/>
        </authorList>
    </citation>
    <scope>NUCLEOTIDE SEQUENCE [LARGE SCALE GENOMIC DNA]</scope>
    <source>
        <tissue evidence="2">Leaf</tissue>
    </source>
</reference>
<dbReference type="Proteomes" id="UP000501690">
    <property type="component" value="Linkage Group LG11"/>
</dbReference>
<keyword evidence="3" id="KW-1185">Reference proteome</keyword>
<dbReference type="AlphaFoldDB" id="A0A4D6NPT7"/>
<gene>
    <name evidence="2" type="ORF">DEO72_LG11g1244</name>
</gene>
<dbReference type="EMBL" id="CP039355">
    <property type="protein sequence ID" value="QCE14245.1"/>
    <property type="molecule type" value="Genomic_DNA"/>
</dbReference>
<evidence type="ECO:0000256" key="1">
    <source>
        <dbReference type="SAM" id="MobiDB-lite"/>
    </source>
</evidence>
<evidence type="ECO:0000313" key="3">
    <source>
        <dbReference type="Proteomes" id="UP000501690"/>
    </source>
</evidence>
<sequence>MRPSHHAPYALGDTRATMGGTKGRDLARESLVIAGQPYGGESVPGPCTHRPSHYRSWPCLKSLPLTVRRGMPKARLATGVKSPPFGRPARRAISSVVERAPDNCVVVPGLRIDGAIQLSLEHMFRFGLNGKNGAPNNVSSQTKNYEIAPFILGRVSECLPFSSHQSYFTNTCHGKEEGGTSTLGERSAMIYFTGEVSGSSPGWPSCVEEKNRKKTNLTPSCMLHSARGDIAQLVELRSCNWVVAITVQHRLPRFQQAKRSSSSQIHEELVTICHIPFPTGCQQHFLTLPAIEYVHDMPQPKSPSSSQFNIASLVSNRPKGCLLRRSTKSSSRFAIFHFPRVVNNTFSHYPQSSTCMTCQSTSYLPSIALKTTGCERTILFTTSSRTTLRRSTKSSSRLATFHFPRVVNNTFSHFSKSGTCMTCQSMSYFPSTALKTTGCGRTILFTISSRTTSQSRDTTELTKLNPSSHNAPHPKELALTRASLRYFIRWNTCVTLGSFNTSSWWKDRIRSSHKVPFSG</sequence>
<feature type="region of interest" description="Disordered" evidence="1">
    <location>
        <begin position="1"/>
        <end position="22"/>
    </location>
</feature>
<name>A0A4D6NPT7_VIGUN</name>
<feature type="region of interest" description="Disordered" evidence="1">
    <location>
        <begin position="454"/>
        <end position="474"/>
    </location>
</feature>
<evidence type="ECO:0000313" key="2">
    <source>
        <dbReference type="EMBL" id="QCE14245.1"/>
    </source>
</evidence>